<name>A0AAV3XDT8_9CYAN</name>
<gene>
    <name evidence="2" type="ORF">MiSe_23260</name>
</gene>
<dbReference type="InterPro" id="IPR007712">
    <property type="entry name" value="RelE/ParE_toxin"/>
</dbReference>
<comment type="caution">
    <text evidence="2">The sequence shown here is derived from an EMBL/GenBank/DDBJ whole genome shotgun (WGS) entry which is preliminary data.</text>
</comment>
<dbReference type="Proteomes" id="UP001050975">
    <property type="component" value="Unassembled WGS sequence"/>
</dbReference>
<dbReference type="RefSeq" id="WP_226579281.1">
    <property type="nucleotide sequence ID" value="NZ_BLAY01000030.1"/>
</dbReference>
<sequence length="96" mass="11506">MYEIEYTPQAVEDLEYFKKHEQKQIVEGIDVQRYEPTGETRNRKLMRPNNIGRELRIGEFRVLYNVEQQVLIVEIQRIGEKQGNAFFFRGKQEVIS</sequence>
<organism evidence="2 3">
    <name type="scientific">Microseira wollei NIES-4236</name>
    <dbReference type="NCBI Taxonomy" id="2530354"/>
    <lineage>
        <taxon>Bacteria</taxon>
        <taxon>Bacillati</taxon>
        <taxon>Cyanobacteriota</taxon>
        <taxon>Cyanophyceae</taxon>
        <taxon>Oscillatoriophycideae</taxon>
        <taxon>Aerosakkonematales</taxon>
        <taxon>Aerosakkonemataceae</taxon>
        <taxon>Microseira</taxon>
    </lineage>
</organism>
<evidence type="ECO:0000256" key="1">
    <source>
        <dbReference type="ARBA" id="ARBA00022649"/>
    </source>
</evidence>
<dbReference type="Gene3D" id="3.30.2310.20">
    <property type="entry name" value="RelE-like"/>
    <property type="match status" value="1"/>
</dbReference>
<evidence type="ECO:0000313" key="3">
    <source>
        <dbReference type="Proteomes" id="UP001050975"/>
    </source>
</evidence>
<reference evidence="2" key="1">
    <citation type="submission" date="2019-10" db="EMBL/GenBank/DDBJ databases">
        <title>Draft genome sequece of Microseira wollei NIES-4236.</title>
        <authorList>
            <person name="Yamaguchi H."/>
            <person name="Suzuki S."/>
            <person name="Kawachi M."/>
        </authorList>
    </citation>
    <scope>NUCLEOTIDE SEQUENCE</scope>
    <source>
        <strain evidence="2">NIES-4236</strain>
    </source>
</reference>
<evidence type="ECO:0000313" key="2">
    <source>
        <dbReference type="EMBL" id="GET37572.1"/>
    </source>
</evidence>
<protein>
    <recommendedName>
        <fullName evidence="4">Type II toxin-antitoxin system RelE/ParE family toxin</fullName>
    </recommendedName>
</protein>
<evidence type="ECO:0008006" key="4">
    <source>
        <dbReference type="Google" id="ProtNLM"/>
    </source>
</evidence>
<dbReference type="SUPFAM" id="SSF143011">
    <property type="entry name" value="RelE-like"/>
    <property type="match status" value="1"/>
</dbReference>
<dbReference type="InterPro" id="IPR035093">
    <property type="entry name" value="RelE/ParE_toxin_dom_sf"/>
</dbReference>
<dbReference type="AlphaFoldDB" id="A0AAV3XDT8"/>
<dbReference type="EMBL" id="BLAY01000030">
    <property type="protein sequence ID" value="GET37572.1"/>
    <property type="molecule type" value="Genomic_DNA"/>
</dbReference>
<dbReference type="Pfam" id="PF05016">
    <property type="entry name" value="ParE_toxin"/>
    <property type="match status" value="1"/>
</dbReference>
<proteinExistence type="predicted"/>
<accession>A0AAV3XDT8</accession>
<keyword evidence="1" id="KW-1277">Toxin-antitoxin system</keyword>
<keyword evidence="3" id="KW-1185">Reference proteome</keyword>